<keyword evidence="3 12" id="KW-0444">Lipid biosynthesis</keyword>
<comment type="subcellular location">
    <subcellularLocation>
        <location evidence="12">Cell membrane</location>
        <topology evidence="12">Peripheral membrane protein</topology>
    </subcellularLocation>
</comment>
<dbReference type="InterPro" id="IPR033177">
    <property type="entry name" value="PSD-B"/>
</dbReference>
<dbReference type="PANTHER" id="PTHR10067">
    <property type="entry name" value="PHOSPHATIDYLSERINE DECARBOXYLASE"/>
    <property type="match status" value="1"/>
</dbReference>
<feature type="active site" description="Charge relay system; for autoendoproteolytic cleavage activity" evidence="12">
    <location>
        <position position="107"/>
    </location>
</feature>
<dbReference type="EMBL" id="CAADFE010000084">
    <property type="protein sequence ID" value="VFJ75675.1"/>
    <property type="molecule type" value="Genomic_DNA"/>
</dbReference>
<comment type="similarity">
    <text evidence="12">Belongs to the phosphatidylserine decarboxylase family. PSD-B subfamily. Prokaryotic type I sub-subfamily.</text>
</comment>
<evidence type="ECO:0000256" key="10">
    <source>
        <dbReference type="ARBA" id="ARBA00023264"/>
    </source>
</evidence>
<dbReference type="PANTHER" id="PTHR10067:SF6">
    <property type="entry name" value="PHOSPHATIDYLSERINE DECARBOXYLASE PROENZYME, MITOCHONDRIAL"/>
    <property type="match status" value="1"/>
</dbReference>
<dbReference type="NCBIfam" id="TIGR00163">
    <property type="entry name" value="PS_decarb"/>
    <property type="match status" value="1"/>
</dbReference>
<evidence type="ECO:0000256" key="4">
    <source>
        <dbReference type="ARBA" id="ARBA00022793"/>
    </source>
</evidence>
<protein>
    <recommendedName>
        <fullName evidence="12">Phosphatidylserine decarboxylase proenzyme</fullName>
        <ecNumber evidence="12">4.1.1.65</ecNumber>
    </recommendedName>
    <component>
        <recommendedName>
            <fullName evidence="12">Phosphatidylserine decarboxylase alpha chain</fullName>
        </recommendedName>
    </component>
    <component>
        <recommendedName>
            <fullName evidence="12">Phosphatidylserine decarboxylase beta chain</fullName>
        </recommendedName>
    </component>
</protein>
<keyword evidence="10 12" id="KW-1208">Phospholipid metabolism</keyword>
<comment type="pathway">
    <text evidence="1">Lipid metabolism.</text>
</comment>
<dbReference type="Pfam" id="PF02666">
    <property type="entry name" value="PS_Dcarbxylase"/>
    <property type="match status" value="1"/>
</dbReference>
<gene>
    <name evidence="12" type="primary">psd</name>
    <name evidence="13" type="ORF">BECKFW1821C_GA0114237_10849</name>
</gene>
<comment type="pathway">
    <text evidence="12">Phospholipid metabolism; phosphatidylethanolamine biosynthesis; phosphatidylethanolamine from CDP-diacylglycerol: step 2/2.</text>
</comment>
<dbReference type="GO" id="GO:0005886">
    <property type="term" value="C:plasma membrane"/>
    <property type="evidence" value="ECO:0007669"/>
    <property type="project" value="UniProtKB-SubCell"/>
</dbReference>
<keyword evidence="8 12" id="KW-0594">Phospholipid biosynthesis</keyword>
<keyword evidence="6 12" id="KW-0472">Membrane</keyword>
<comment type="cofactor">
    <cofactor evidence="12">
        <name>pyruvate</name>
        <dbReference type="ChEBI" id="CHEBI:15361"/>
    </cofactor>
    <text evidence="12">Binds 1 pyruvoyl group covalently per subunit.</text>
</comment>
<feature type="site" description="Cleavage (non-hydrolytic); by autocatalysis" evidence="12">
    <location>
        <begin position="281"/>
        <end position="282"/>
    </location>
</feature>
<evidence type="ECO:0000256" key="8">
    <source>
        <dbReference type="ARBA" id="ARBA00023209"/>
    </source>
</evidence>
<reference evidence="13" key="1">
    <citation type="submission" date="2019-02" db="EMBL/GenBank/DDBJ databases">
        <authorList>
            <person name="Gruber-Vodicka R. H."/>
            <person name="Seah K. B. B."/>
        </authorList>
    </citation>
    <scope>NUCLEOTIDE SEQUENCE</scope>
    <source>
        <strain evidence="13">BECK_BZ131</strain>
    </source>
</reference>
<comment type="function">
    <text evidence="12">Catalyzes the formation of phosphatidylethanolamine (PtdEtn) from phosphatidylserine (PtdSer).</text>
</comment>
<feature type="active site" description="Schiff-base intermediate with substrate; via pyruvic acid; for decarboxylase activity" evidence="12">
    <location>
        <position position="282"/>
    </location>
</feature>
<evidence type="ECO:0000256" key="5">
    <source>
        <dbReference type="ARBA" id="ARBA00023098"/>
    </source>
</evidence>
<dbReference type="GO" id="GO:0004609">
    <property type="term" value="F:phosphatidylserine decarboxylase activity"/>
    <property type="evidence" value="ECO:0007669"/>
    <property type="project" value="UniProtKB-UniRule"/>
</dbReference>
<feature type="chain" id="PRO_5023392671" description="Phosphatidylserine decarboxylase beta chain" evidence="12">
    <location>
        <begin position="1"/>
        <end position="281"/>
    </location>
</feature>
<dbReference type="GO" id="GO:0006646">
    <property type="term" value="P:phosphatidylethanolamine biosynthetic process"/>
    <property type="evidence" value="ECO:0007669"/>
    <property type="project" value="UniProtKB-UniRule"/>
</dbReference>
<evidence type="ECO:0000256" key="7">
    <source>
        <dbReference type="ARBA" id="ARBA00023145"/>
    </source>
</evidence>
<evidence type="ECO:0000313" key="13">
    <source>
        <dbReference type="EMBL" id="VFJ75675.1"/>
    </source>
</evidence>
<comment type="catalytic activity">
    <reaction evidence="12">
        <text>a 1,2-diacyl-sn-glycero-3-phospho-L-serine + H(+) = a 1,2-diacyl-sn-glycero-3-phosphoethanolamine + CO2</text>
        <dbReference type="Rhea" id="RHEA:20828"/>
        <dbReference type="ChEBI" id="CHEBI:15378"/>
        <dbReference type="ChEBI" id="CHEBI:16526"/>
        <dbReference type="ChEBI" id="CHEBI:57262"/>
        <dbReference type="ChEBI" id="CHEBI:64612"/>
        <dbReference type="EC" id="4.1.1.65"/>
    </reaction>
</comment>
<evidence type="ECO:0000256" key="12">
    <source>
        <dbReference type="HAMAP-Rule" id="MF_00662"/>
    </source>
</evidence>
<evidence type="ECO:0000256" key="1">
    <source>
        <dbReference type="ARBA" id="ARBA00005189"/>
    </source>
</evidence>
<dbReference type="AlphaFoldDB" id="A0A450U0B4"/>
<organism evidence="13">
    <name type="scientific">Candidatus Kentrum sp. FW</name>
    <dbReference type="NCBI Taxonomy" id="2126338"/>
    <lineage>
        <taxon>Bacteria</taxon>
        <taxon>Pseudomonadati</taxon>
        <taxon>Pseudomonadota</taxon>
        <taxon>Gammaproteobacteria</taxon>
        <taxon>Candidatus Kentrum</taxon>
    </lineage>
</organism>
<keyword evidence="5 12" id="KW-0443">Lipid metabolism</keyword>
<evidence type="ECO:0000256" key="2">
    <source>
        <dbReference type="ARBA" id="ARBA00022475"/>
    </source>
</evidence>
<evidence type="ECO:0000256" key="6">
    <source>
        <dbReference type="ARBA" id="ARBA00023136"/>
    </source>
</evidence>
<feature type="modified residue" description="Pyruvic acid (Ser); by autocatalysis" evidence="12">
    <location>
        <position position="282"/>
    </location>
</feature>
<accession>A0A450U0B4</accession>
<comment type="PTM">
    <text evidence="12">Is synthesized initially as an inactive proenzyme. Formation of the active enzyme involves a self-maturation process in which the active site pyruvoyl group is generated from an internal serine residue via an autocatalytic post-translational modification. Two non-identical subunits are generated from the proenzyme in this reaction, and the pyruvate is formed at the N-terminus of the alpha chain, which is derived from the carboxyl end of the proenzyme. The autoendoproteolytic cleavage occurs by a canonical serine protease mechanism, in which the side chain hydroxyl group of the serine supplies its oxygen atom to form the C-terminus of the beta chain, while the remainder of the serine residue undergoes an oxidative deamination to produce ammonia and the pyruvoyl prosthetic group on the alpha chain. During this reaction, the Ser that is part of the protease active site of the proenzyme becomes the pyruvoyl prosthetic group, which constitutes an essential element of the active site of the mature decarboxylase.</text>
</comment>
<evidence type="ECO:0000256" key="11">
    <source>
        <dbReference type="ARBA" id="ARBA00023317"/>
    </source>
</evidence>
<name>A0A450U0B4_9GAMM</name>
<keyword evidence="9 12" id="KW-0456">Lyase</keyword>
<evidence type="ECO:0000256" key="3">
    <source>
        <dbReference type="ARBA" id="ARBA00022516"/>
    </source>
</evidence>
<feature type="active site" description="Charge relay system; for autoendoproteolytic cleavage activity" evidence="12">
    <location>
        <position position="173"/>
    </location>
</feature>
<dbReference type="UniPathway" id="UPA00558">
    <property type="reaction ID" value="UER00616"/>
</dbReference>
<sequence length="324" mass="35769">MNHATPPPDHGTDHPSASIPDYLEAIPQYLYPQRLLTMIMRGATRILSPRIKNRQIRWFIRHYQVPMDEALEPDPSAYAHFNDFFTRALAPGARPLAGDEHIISPVDGHVSAFGPIDSAIPGGGILQAKGHTYTVTDLLSKGVHDNAEAFAAPFLDGQFITLYLSPRDYHRVHIPVAGHLREMRYLPGRLFSVNTATTRAIPRLFARNERLVMRFDTPGGPLVLVMVGAILVGGIETVWAGAITPSYGQSVSIWRYHRLPEEKRPQLTFDQGQEIARFNTGSTVILLFPRDGVRWDPALRVGAPVRMGMSIGKSEGQGAGEPTG</sequence>
<dbReference type="InterPro" id="IPR033178">
    <property type="entry name" value="PSD_type1_pro"/>
</dbReference>
<feature type="chain" id="PRO_5023392670" description="Phosphatidylserine decarboxylase alpha chain" evidence="12">
    <location>
        <begin position="282"/>
        <end position="324"/>
    </location>
</feature>
<evidence type="ECO:0000256" key="9">
    <source>
        <dbReference type="ARBA" id="ARBA00023239"/>
    </source>
</evidence>
<feature type="active site" description="Charge relay system; for autoendoproteolytic cleavage activity" evidence="12">
    <location>
        <position position="282"/>
    </location>
</feature>
<proteinExistence type="inferred from homology"/>
<keyword evidence="4 12" id="KW-0210">Decarboxylase</keyword>
<comment type="subunit">
    <text evidence="12">Heterodimer of a large membrane-associated beta subunit and a small pyruvoyl-containing alpha subunit.</text>
</comment>
<keyword evidence="2 12" id="KW-1003">Cell membrane</keyword>
<dbReference type="EC" id="4.1.1.65" evidence="12"/>
<dbReference type="InterPro" id="IPR003817">
    <property type="entry name" value="PS_Dcarbxylase"/>
</dbReference>
<keyword evidence="7 12" id="KW-0865">Zymogen</keyword>
<keyword evidence="11 12" id="KW-0670">Pyruvate</keyword>
<dbReference type="HAMAP" id="MF_00662">
    <property type="entry name" value="PS_decarb_PSD_B_type1"/>
    <property type="match status" value="1"/>
</dbReference>